<keyword evidence="3" id="KW-0413">Isomerase</keyword>
<dbReference type="Pfam" id="PF10282">
    <property type="entry name" value="Lactonase"/>
    <property type="match status" value="1"/>
</dbReference>
<protein>
    <submittedName>
        <fullName evidence="3">6-phosphogluconolactonase (Cycloisomerase 2 family)</fullName>
    </submittedName>
</protein>
<keyword evidence="4" id="KW-1185">Reference proteome</keyword>
<dbReference type="InterPro" id="IPR011048">
    <property type="entry name" value="Haem_d1_sf"/>
</dbReference>
<dbReference type="RefSeq" id="WP_101395268.1">
    <property type="nucleotide sequence ID" value="NZ_PJNE01000001.1"/>
</dbReference>
<dbReference type="EMBL" id="PJNE01000001">
    <property type="protein sequence ID" value="PKW26748.1"/>
    <property type="molecule type" value="Genomic_DNA"/>
</dbReference>
<accession>A0A2N3YIW1</accession>
<dbReference type="OrthoDB" id="9790815at2"/>
<feature type="region of interest" description="Disordered" evidence="2">
    <location>
        <begin position="122"/>
        <end position="143"/>
    </location>
</feature>
<name>A0A2N3YIW1_9MICO</name>
<proteinExistence type="inferred from homology"/>
<dbReference type="PANTHER" id="PTHR30344">
    <property type="entry name" value="6-PHOSPHOGLUCONOLACTONASE-RELATED"/>
    <property type="match status" value="1"/>
</dbReference>
<dbReference type="InterPro" id="IPR019405">
    <property type="entry name" value="Lactonase_7-beta_prop"/>
</dbReference>
<dbReference type="AlphaFoldDB" id="A0A2N3YIW1"/>
<dbReference type="InterPro" id="IPR050282">
    <property type="entry name" value="Cycloisomerase_2"/>
</dbReference>
<feature type="compositionally biased region" description="Low complexity" evidence="2">
    <location>
        <begin position="122"/>
        <end position="131"/>
    </location>
</feature>
<comment type="caution">
    <text evidence="3">The sequence shown here is derived from an EMBL/GenBank/DDBJ whole genome shotgun (WGS) entry which is preliminary data.</text>
</comment>
<dbReference type="PANTHER" id="PTHR30344:SF1">
    <property type="entry name" value="6-PHOSPHOGLUCONOLACTONASE"/>
    <property type="match status" value="1"/>
</dbReference>
<organism evidence="3 4">
    <name type="scientific">Phycicoccus duodecadis</name>
    <dbReference type="NCBI Taxonomy" id="173053"/>
    <lineage>
        <taxon>Bacteria</taxon>
        <taxon>Bacillati</taxon>
        <taxon>Actinomycetota</taxon>
        <taxon>Actinomycetes</taxon>
        <taxon>Micrococcales</taxon>
        <taxon>Intrasporangiaceae</taxon>
        <taxon>Phycicoccus</taxon>
    </lineage>
</organism>
<dbReference type="Proteomes" id="UP000233781">
    <property type="component" value="Unassembled WGS sequence"/>
</dbReference>
<evidence type="ECO:0000256" key="2">
    <source>
        <dbReference type="SAM" id="MobiDB-lite"/>
    </source>
</evidence>
<dbReference type="SUPFAM" id="SSF51004">
    <property type="entry name" value="C-terminal (heme d1) domain of cytochrome cd1-nitrite reductase"/>
    <property type="match status" value="1"/>
</dbReference>
<sequence>MNTSTLYVGSYTSAQDGRGSGVSVRGVGADGALTGDLSTVPLSNPTFLALGMGLLFAVEEEPDGRVVSLARTQGKLTVVGSAPSGGGLPCHLVVDDARRRLVLVNYLPAGIATVVVAPDGTLGPTGSTAAPGGTGPVRERQESPHFHQALRVRDGSEDWLVSDLGGDRVVRFAVRGESAPPALVEVCRLPAGSGPRHMGWVGDALLVSGELDSRLHVLSQASGVLEHVGAVTTGAERSRAGRRVANFPSHLVVSPNQDFAFVANRGWNSIAVFDISRVPRGGMPRLVGEVSSRGEWPRHFTFHRGCLYVANQRSNTIAVFAADGDSGVIGDLVQVAPAASPVCLVFADGPFTDTGSGAAP</sequence>
<dbReference type="GO" id="GO:0017057">
    <property type="term" value="F:6-phosphogluconolactonase activity"/>
    <property type="evidence" value="ECO:0007669"/>
    <property type="project" value="TreeGrafter"/>
</dbReference>
<dbReference type="InterPro" id="IPR015943">
    <property type="entry name" value="WD40/YVTN_repeat-like_dom_sf"/>
</dbReference>
<dbReference type="Gene3D" id="2.130.10.10">
    <property type="entry name" value="YVTN repeat-like/Quinoprotein amine dehydrogenase"/>
    <property type="match status" value="1"/>
</dbReference>
<evidence type="ECO:0000313" key="4">
    <source>
        <dbReference type="Proteomes" id="UP000233781"/>
    </source>
</evidence>
<gene>
    <name evidence="3" type="ORF">ATL31_1569</name>
</gene>
<evidence type="ECO:0000313" key="3">
    <source>
        <dbReference type="EMBL" id="PKW26748.1"/>
    </source>
</evidence>
<reference evidence="3 4" key="1">
    <citation type="submission" date="2017-12" db="EMBL/GenBank/DDBJ databases">
        <title>Sequencing the genomes of 1000 Actinobacteria strains.</title>
        <authorList>
            <person name="Klenk H.-P."/>
        </authorList>
    </citation>
    <scope>NUCLEOTIDE SEQUENCE [LARGE SCALE GENOMIC DNA]</scope>
    <source>
        <strain evidence="3 4">DSM 12806</strain>
    </source>
</reference>
<comment type="similarity">
    <text evidence="1">Belongs to the cycloisomerase 2 family.</text>
</comment>
<evidence type="ECO:0000256" key="1">
    <source>
        <dbReference type="ARBA" id="ARBA00005564"/>
    </source>
</evidence>
<dbReference type="GO" id="GO:0016853">
    <property type="term" value="F:isomerase activity"/>
    <property type="evidence" value="ECO:0007669"/>
    <property type="project" value="UniProtKB-KW"/>
</dbReference>